<dbReference type="InterPro" id="IPR016181">
    <property type="entry name" value="Acyl_CoA_acyltransferase"/>
</dbReference>
<feature type="domain" description="N-acetyltransferase" evidence="1">
    <location>
        <begin position="156"/>
        <end position="302"/>
    </location>
</feature>
<dbReference type="Gene3D" id="1.25.40.1040">
    <property type="match status" value="1"/>
</dbReference>
<proteinExistence type="predicted"/>
<dbReference type="SUPFAM" id="SSF55729">
    <property type="entry name" value="Acyl-CoA N-acyltransferases (Nat)"/>
    <property type="match status" value="1"/>
</dbReference>
<dbReference type="Gene3D" id="3.40.630.30">
    <property type="match status" value="1"/>
</dbReference>
<name>A0ABY6HYL0_9ARCH</name>
<dbReference type="Pfam" id="PF12746">
    <property type="entry name" value="GNAT_acetyltran"/>
    <property type="match status" value="1"/>
</dbReference>
<sequence length="394" mass="46421">MHDKIFQVENVKKMIHLLQKEKYAQVRQLFEEVAINLNCIAVLNHDNDGKVWVDDIHTPSSAFLVDNQYSMYLVGNTANKQFNYGIGEIIKKQIWPIMKPEHGEWVIYFSNPKWNSIFDSDFHLSDYILLKRCFFMLQSQKNPSWKEQIPKDCKMWKIKDILGREELINYKKMMEEIYSQWRSLEEFSKHGFGYVVIKNGTEIISRAMADFVTENKAEMGVWTEEQHRRAGLGTISVAACIEECLQRKITVAWHCSEHNTASQKTAKRAGFLLQKQYTAVLGFFDEYQRFIENSWYKGLYLNQPEIGLKYIKRALKLKPVDQTALSILAILQVKLGRYEGVITTFNKMLLINMENPHQFYYQFCLDPDFESVHGLPRWKLFQQSVFTKYPDLKK</sequence>
<dbReference type="Proteomes" id="UP001208689">
    <property type="component" value="Chromosome"/>
</dbReference>
<organism evidence="2 3">
    <name type="scientific">Candidatus Lokiarchaeum ossiferum</name>
    <dbReference type="NCBI Taxonomy" id="2951803"/>
    <lineage>
        <taxon>Archaea</taxon>
        <taxon>Promethearchaeati</taxon>
        <taxon>Promethearchaeota</taxon>
        <taxon>Promethearchaeia</taxon>
        <taxon>Promethearchaeales</taxon>
        <taxon>Promethearchaeaceae</taxon>
        <taxon>Candidatus Lokiarchaeum</taxon>
    </lineage>
</organism>
<keyword evidence="3" id="KW-1185">Reference proteome</keyword>
<dbReference type="EMBL" id="CP104013">
    <property type="protein sequence ID" value="UYP47407.1"/>
    <property type="molecule type" value="Genomic_DNA"/>
</dbReference>
<reference evidence="2" key="1">
    <citation type="submission" date="2022-09" db="EMBL/GenBank/DDBJ databases">
        <title>Actin cytoskeleton and complex cell architecture in an #Asgard archaeon.</title>
        <authorList>
            <person name="Ponce Toledo R.I."/>
            <person name="Schleper C."/>
            <person name="Rodrigues Oliveira T."/>
            <person name="Wollweber F."/>
            <person name="Xu J."/>
            <person name="Rittmann S."/>
            <person name="Klingl A."/>
            <person name="Pilhofer M."/>
        </authorList>
    </citation>
    <scope>NUCLEOTIDE SEQUENCE</scope>
    <source>
        <strain evidence="2">B-35</strain>
    </source>
</reference>
<dbReference type="InterPro" id="IPR000182">
    <property type="entry name" value="GNAT_dom"/>
</dbReference>
<gene>
    <name evidence="2" type="ORF">NEF87_003692</name>
</gene>
<dbReference type="InterPro" id="IPR027365">
    <property type="entry name" value="GNAT_acetyltra_YdfB-like"/>
</dbReference>
<evidence type="ECO:0000313" key="3">
    <source>
        <dbReference type="Proteomes" id="UP001208689"/>
    </source>
</evidence>
<dbReference type="PANTHER" id="PTHR31143">
    <property type="match status" value="1"/>
</dbReference>
<evidence type="ECO:0000313" key="2">
    <source>
        <dbReference type="EMBL" id="UYP47407.1"/>
    </source>
</evidence>
<dbReference type="PROSITE" id="PS51186">
    <property type="entry name" value="GNAT"/>
    <property type="match status" value="1"/>
</dbReference>
<protein>
    <recommendedName>
        <fullName evidence="1">N-acetyltransferase domain-containing protein</fullName>
    </recommendedName>
</protein>
<dbReference type="InterPro" id="IPR011990">
    <property type="entry name" value="TPR-like_helical_dom_sf"/>
</dbReference>
<dbReference type="SUPFAM" id="SSF48452">
    <property type="entry name" value="TPR-like"/>
    <property type="match status" value="1"/>
</dbReference>
<accession>A0ABY6HYL0</accession>
<evidence type="ECO:0000259" key="1">
    <source>
        <dbReference type="PROSITE" id="PS51186"/>
    </source>
</evidence>
<dbReference type="PANTHER" id="PTHR31143:SF2">
    <property type="entry name" value="FR47-LIKE DOMAIN-CONTAINING PROTEIN-RELATED"/>
    <property type="match status" value="1"/>
</dbReference>